<dbReference type="PANTHER" id="PTHR24321">
    <property type="entry name" value="DEHYDROGENASES, SHORT CHAIN"/>
    <property type="match status" value="1"/>
</dbReference>
<keyword evidence="2" id="KW-0560">Oxidoreductase</keyword>
<name>A0ABT3NPZ8_9PROT</name>
<dbReference type="Gene3D" id="3.40.50.720">
    <property type="entry name" value="NAD(P)-binding Rossmann-like Domain"/>
    <property type="match status" value="1"/>
</dbReference>
<dbReference type="PRINTS" id="PR00080">
    <property type="entry name" value="SDRFAMILY"/>
</dbReference>
<gene>
    <name evidence="5" type="ORF">OF850_01225</name>
</gene>
<evidence type="ECO:0000313" key="6">
    <source>
        <dbReference type="Proteomes" id="UP001526430"/>
    </source>
</evidence>
<protein>
    <submittedName>
        <fullName evidence="5">SDR family oxidoreductase</fullName>
    </submittedName>
</protein>
<dbReference type="InterPro" id="IPR036291">
    <property type="entry name" value="NAD(P)-bd_dom_sf"/>
</dbReference>
<evidence type="ECO:0000256" key="1">
    <source>
        <dbReference type="ARBA" id="ARBA00006484"/>
    </source>
</evidence>
<comment type="caution">
    <text evidence="5">The sequence shown here is derived from an EMBL/GenBank/DDBJ whole genome shotgun (WGS) entry which is preliminary data.</text>
</comment>
<dbReference type="Proteomes" id="UP001526430">
    <property type="component" value="Unassembled WGS sequence"/>
</dbReference>
<sequence>MGRTSHDFAGRCLLLTGAAGGIGRAVARLFHEAGADLLLADRDTAALESLASTLGDARRVELMRLDAASGSDAEEAVARCVRCFGGLDFLVPAAGVYPDNSVATMRDEAWRAVMEVNLDGVFRLCRSAIPALRENSAIVLLSSVAGHRGSRDHAHYAAAKAGLIGFARSLAWELGPRTRVNAVSPGIIETAMTEGLREARGEALRAQTPLGRHGKAEEVAGVVAFLCSDAAGFVNGEAIQVNGGLHMA</sequence>
<dbReference type="PANTHER" id="PTHR24321:SF8">
    <property type="entry name" value="ESTRADIOL 17-BETA-DEHYDROGENASE 8-RELATED"/>
    <property type="match status" value="1"/>
</dbReference>
<dbReference type="SMART" id="SM00822">
    <property type="entry name" value="PKS_KR"/>
    <property type="match status" value="1"/>
</dbReference>
<evidence type="ECO:0000256" key="2">
    <source>
        <dbReference type="ARBA" id="ARBA00023002"/>
    </source>
</evidence>
<dbReference type="PRINTS" id="PR00081">
    <property type="entry name" value="GDHRDH"/>
</dbReference>
<dbReference type="RefSeq" id="WP_301587843.1">
    <property type="nucleotide sequence ID" value="NZ_JAPFQI010000001.1"/>
</dbReference>
<evidence type="ECO:0000256" key="3">
    <source>
        <dbReference type="ARBA" id="ARBA00023027"/>
    </source>
</evidence>
<dbReference type="InterPro" id="IPR002347">
    <property type="entry name" value="SDR_fam"/>
</dbReference>
<dbReference type="InterPro" id="IPR020904">
    <property type="entry name" value="Sc_DH/Rdtase_CS"/>
</dbReference>
<feature type="domain" description="Ketoreductase" evidence="4">
    <location>
        <begin position="11"/>
        <end position="190"/>
    </location>
</feature>
<dbReference type="InterPro" id="IPR057326">
    <property type="entry name" value="KR_dom"/>
</dbReference>
<proteinExistence type="inferred from homology"/>
<dbReference type="EMBL" id="JAPFQI010000001">
    <property type="protein sequence ID" value="MCW8084236.1"/>
    <property type="molecule type" value="Genomic_DNA"/>
</dbReference>
<comment type="similarity">
    <text evidence="1">Belongs to the short-chain dehydrogenases/reductases (SDR) family.</text>
</comment>
<evidence type="ECO:0000313" key="5">
    <source>
        <dbReference type="EMBL" id="MCW8084236.1"/>
    </source>
</evidence>
<dbReference type="Pfam" id="PF13561">
    <property type="entry name" value="adh_short_C2"/>
    <property type="match status" value="1"/>
</dbReference>
<keyword evidence="6" id="KW-1185">Reference proteome</keyword>
<dbReference type="SUPFAM" id="SSF51735">
    <property type="entry name" value="NAD(P)-binding Rossmann-fold domains"/>
    <property type="match status" value="1"/>
</dbReference>
<dbReference type="PROSITE" id="PS00061">
    <property type="entry name" value="ADH_SHORT"/>
    <property type="match status" value="1"/>
</dbReference>
<organism evidence="5 6">
    <name type="scientific">Sabulicella glaciei</name>
    <dbReference type="NCBI Taxonomy" id="2984948"/>
    <lineage>
        <taxon>Bacteria</taxon>
        <taxon>Pseudomonadati</taxon>
        <taxon>Pseudomonadota</taxon>
        <taxon>Alphaproteobacteria</taxon>
        <taxon>Acetobacterales</taxon>
        <taxon>Acetobacteraceae</taxon>
        <taxon>Sabulicella</taxon>
    </lineage>
</organism>
<accession>A0ABT3NPZ8</accession>
<reference evidence="5 6" key="1">
    <citation type="submission" date="2022-10" db="EMBL/GenBank/DDBJ databases">
        <title>Roseococcus glaciei nov., sp. nov., isolated from glacier.</title>
        <authorList>
            <person name="Liu Q."/>
            <person name="Xin Y.-H."/>
        </authorList>
    </citation>
    <scope>NUCLEOTIDE SEQUENCE [LARGE SCALE GENOMIC DNA]</scope>
    <source>
        <strain evidence="5 6">MDT2-1-1</strain>
    </source>
</reference>
<evidence type="ECO:0000259" key="4">
    <source>
        <dbReference type="SMART" id="SM00822"/>
    </source>
</evidence>
<keyword evidence="3" id="KW-0520">NAD</keyword>